<proteinExistence type="predicted"/>
<protein>
    <submittedName>
        <fullName evidence="2">HIR complex subunit</fullName>
    </submittedName>
</protein>
<gene>
    <name evidence="2" type="primary">HPC2</name>
    <name evidence="2" type="ORF">N0V93_008238</name>
</gene>
<sequence length="706" mass="73543">MRAFSSSPNSLSSPPASLGSNPASPSNLNLNLGRANIDMDEIVVDTAGGPRFGVMAPPQPPPPDVPLTAAGLPRKKPGRKPGSTVKPKEPKLNPDGTPIVETPKVRRPRKPRDPNAPPVQRKRKAVTQDPDADQAATTSTPRDESATPGQQQQPKAPELASSTRMDIDSPVPLAAASSNTQPSPAPANPDKVVKREGIMSLLNDDAPPPPVPAAPVRMAFDPVRSSSSYDPVRETMVTRDPYGTAGLSSPRAPSHVPNRASASPSISSLVDPPPVTQTVVSPTSGHASFTSQTRFQEASSLPASPSQSARKEPPSLSSLAPKAPAAETKKAVPPLMPQPPKASDTPKLSSMAPPTTVPAPSKKVAAVQAQTRKEKKTVSSSSSPKMTSLKNALPDVPPIPSNTSSDRSILDFGKAAPGEELEAPSIVINIPLNGESNKYINFMRLAEETYGWDALHPRQAADRERKARIAAASAALEKQQSRGDNATGEEEDPASDDADSDDNENADDSNVEMGGMGTGNNAALTSGAEGGPATQDPEKPKRKRRNWREDEYDKMDGFVDDTDMLWEEQAAAVKDGFFVYSGPLVPEVLKPAATDGPAKRGRGGRGRGGGPGSRGGRGGGEGGRGRGGGPGSRGGTTTRKPRITKLEKQRMETEKAERESMAKAVSSTPASTTTTASNASSYGLLLPAGVPSLSAGIGPTGVLAGQ</sequence>
<feature type="compositionally biased region" description="Polar residues" evidence="1">
    <location>
        <begin position="147"/>
        <end position="164"/>
    </location>
</feature>
<comment type="caution">
    <text evidence="2">The sequence shown here is derived from an EMBL/GenBank/DDBJ whole genome shotgun (WGS) entry which is preliminary data.</text>
</comment>
<feature type="region of interest" description="Disordered" evidence="1">
    <location>
        <begin position="459"/>
        <end position="555"/>
    </location>
</feature>
<dbReference type="Proteomes" id="UP001140453">
    <property type="component" value="Unassembled WGS sequence"/>
</dbReference>
<evidence type="ECO:0000313" key="2">
    <source>
        <dbReference type="EMBL" id="KAJ4387641.1"/>
    </source>
</evidence>
<keyword evidence="3" id="KW-1185">Reference proteome</keyword>
<feature type="compositionally biased region" description="Gly residues" evidence="1">
    <location>
        <begin position="606"/>
        <end position="634"/>
    </location>
</feature>
<dbReference type="EMBL" id="JAPEVB010000005">
    <property type="protein sequence ID" value="KAJ4387641.1"/>
    <property type="molecule type" value="Genomic_DNA"/>
</dbReference>
<feature type="compositionally biased region" description="Low complexity" evidence="1">
    <location>
        <begin position="298"/>
        <end position="326"/>
    </location>
</feature>
<feature type="compositionally biased region" description="Polar residues" evidence="1">
    <location>
        <begin position="284"/>
        <end position="297"/>
    </location>
</feature>
<feature type="compositionally biased region" description="Acidic residues" evidence="1">
    <location>
        <begin position="487"/>
        <end position="510"/>
    </location>
</feature>
<feature type="region of interest" description="Disordered" evidence="1">
    <location>
        <begin position="48"/>
        <end position="420"/>
    </location>
</feature>
<reference evidence="2" key="1">
    <citation type="submission" date="2022-10" db="EMBL/GenBank/DDBJ databases">
        <title>Tapping the CABI collections for fungal endophytes: first genome assemblies for Collariella, Neodidymelliopsis, Ascochyta clinopodiicola, Didymella pomorum, Didymosphaeria variabile, Neocosmospora piperis and Neocucurbitaria cava.</title>
        <authorList>
            <person name="Hill R."/>
        </authorList>
    </citation>
    <scope>NUCLEOTIDE SEQUENCE</scope>
    <source>
        <strain evidence="2">IMI 355082</strain>
    </source>
</reference>
<feature type="region of interest" description="Disordered" evidence="1">
    <location>
        <begin position="588"/>
        <end position="706"/>
    </location>
</feature>
<feature type="compositionally biased region" description="Basic and acidic residues" evidence="1">
    <location>
        <begin position="644"/>
        <end position="661"/>
    </location>
</feature>
<accession>A0A9W8YMB3</accession>
<dbReference type="OrthoDB" id="5576775at2759"/>
<feature type="compositionally biased region" description="Low complexity" evidence="1">
    <location>
        <begin position="378"/>
        <end position="390"/>
    </location>
</feature>
<evidence type="ECO:0000313" key="3">
    <source>
        <dbReference type="Proteomes" id="UP001140453"/>
    </source>
</evidence>
<name>A0A9W8YMB3_9PEZI</name>
<dbReference type="AlphaFoldDB" id="A0A9W8YMB3"/>
<organism evidence="2 3">
    <name type="scientific">Gnomoniopsis smithogilvyi</name>
    <dbReference type="NCBI Taxonomy" id="1191159"/>
    <lineage>
        <taxon>Eukaryota</taxon>
        <taxon>Fungi</taxon>
        <taxon>Dikarya</taxon>
        <taxon>Ascomycota</taxon>
        <taxon>Pezizomycotina</taxon>
        <taxon>Sordariomycetes</taxon>
        <taxon>Sordariomycetidae</taxon>
        <taxon>Diaporthales</taxon>
        <taxon>Gnomoniaceae</taxon>
        <taxon>Gnomoniopsis</taxon>
    </lineage>
</organism>
<feature type="region of interest" description="Disordered" evidence="1">
    <location>
        <begin position="1"/>
        <end position="32"/>
    </location>
</feature>
<evidence type="ECO:0000256" key="1">
    <source>
        <dbReference type="SAM" id="MobiDB-lite"/>
    </source>
</evidence>
<feature type="compositionally biased region" description="Low complexity" evidence="1">
    <location>
        <begin position="662"/>
        <end position="681"/>
    </location>
</feature>